<feature type="compositionally biased region" description="Low complexity" evidence="1">
    <location>
        <begin position="143"/>
        <end position="165"/>
    </location>
</feature>
<keyword evidence="3" id="KW-1185">Reference proteome</keyword>
<proteinExistence type="predicted"/>
<reference evidence="2" key="2">
    <citation type="submission" date="2023-06" db="EMBL/GenBank/DDBJ databases">
        <authorList>
            <person name="Ma L."/>
            <person name="Liu K.-W."/>
            <person name="Li Z."/>
            <person name="Hsiao Y.-Y."/>
            <person name="Qi Y."/>
            <person name="Fu T."/>
            <person name="Tang G."/>
            <person name="Zhang D."/>
            <person name="Sun W.-H."/>
            <person name="Liu D.-K."/>
            <person name="Li Y."/>
            <person name="Chen G.-Z."/>
            <person name="Liu X.-D."/>
            <person name="Liao X.-Y."/>
            <person name="Jiang Y.-T."/>
            <person name="Yu X."/>
            <person name="Hao Y."/>
            <person name="Huang J."/>
            <person name="Zhao X.-W."/>
            <person name="Ke S."/>
            <person name="Chen Y.-Y."/>
            <person name="Wu W.-L."/>
            <person name="Hsu J.-L."/>
            <person name="Lin Y.-F."/>
            <person name="Huang M.-D."/>
            <person name="Li C.-Y."/>
            <person name="Huang L."/>
            <person name="Wang Z.-W."/>
            <person name="Zhao X."/>
            <person name="Zhong W.-Y."/>
            <person name="Peng D.-H."/>
            <person name="Ahmad S."/>
            <person name="Lan S."/>
            <person name="Zhang J.-S."/>
            <person name="Tsai W.-C."/>
            <person name="Van De Peer Y."/>
            <person name="Liu Z.-J."/>
        </authorList>
    </citation>
    <scope>NUCLEOTIDE SEQUENCE</scope>
    <source>
        <strain evidence="2">CP</strain>
        <tissue evidence="2">Leaves</tissue>
    </source>
</reference>
<feature type="region of interest" description="Disordered" evidence="1">
    <location>
        <begin position="36"/>
        <end position="63"/>
    </location>
</feature>
<dbReference type="EMBL" id="JAUJYO010000005">
    <property type="protein sequence ID" value="KAK1316426.1"/>
    <property type="molecule type" value="Genomic_DNA"/>
</dbReference>
<accession>A0AAV9ETF1</accession>
<feature type="compositionally biased region" description="Low complexity" evidence="1">
    <location>
        <begin position="10"/>
        <end position="23"/>
    </location>
</feature>
<evidence type="ECO:0000256" key="1">
    <source>
        <dbReference type="SAM" id="MobiDB-lite"/>
    </source>
</evidence>
<dbReference type="Proteomes" id="UP001180020">
    <property type="component" value="Unassembled WGS sequence"/>
</dbReference>
<name>A0AAV9ETF1_ACOCL</name>
<gene>
    <name evidence="2" type="ORF">QJS10_CPA05g01235</name>
</gene>
<evidence type="ECO:0000313" key="2">
    <source>
        <dbReference type="EMBL" id="KAK1316426.1"/>
    </source>
</evidence>
<feature type="region of interest" description="Disordered" evidence="1">
    <location>
        <begin position="1"/>
        <end position="23"/>
    </location>
</feature>
<protein>
    <submittedName>
        <fullName evidence="2">Uncharacterized protein</fullName>
    </submittedName>
</protein>
<feature type="region of interest" description="Disordered" evidence="1">
    <location>
        <begin position="98"/>
        <end position="165"/>
    </location>
</feature>
<dbReference type="AlphaFoldDB" id="A0AAV9ETF1"/>
<feature type="compositionally biased region" description="Polar residues" evidence="1">
    <location>
        <begin position="50"/>
        <end position="60"/>
    </location>
</feature>
<organism evidence="2 3">
    <name type="scientific">Acorus calamus</name>
    <name type="common">Sweet flag</name>
    <dbReference type="NCBI Taxonomy" id="4465"/>
    <lineage>
        <taxon>Eukaryota</taxon>
        <taxon>Viridiplantae</taxon>
        <taxon>Streptophyta</taxon>
        <taxon>Embryophyta</taxon>
        <taxon>Tracheophyta</taxon>
        <taxon>Spermatophyta</taxon>
        <taxon>Magnoliopsida</taxon>
        <taxon>Liliopsida</taxon>
        <taxon>Acoraceae</taxon>
        <taxon>Acorus</taxon>
    </lineage>
</organism>
<sequence length="179" mass="19602">MPPRPPKVSPPSLSSHSPLLLKKTTTERAKKKIKTLSFSFSSPSPPPPHNSSLRHLFSSTRPPPAPLLRHLVTVSAPRCRHQSRTVIIPANQSRTSLVRSDQIGDCDPIDDRMDPGECNPVDAPWQTPPRPLLRPHRRPPRRPSLATPSTSPAATPLATPSANPSTTILRLPLMSALFE</sequence>
<evidence type="ECO:0000313" key="3">
    <source>
        <dbReference type="Proteomes" id="UP001180020"/>
    </source>
</evidence>
<comment type="caution">
    <text evidence="2">The sequence shown here is derived from an EMBL/GenBank/DDBJ whole genome shotgun (WGS) entry which is preliminary data.</text>
</comment>
<reference evidence="2" key="1">
    <citation type="journal article" date="2023" name="Nat. Commun.">
        <title>Diploid and tetraploid genomes of Acorus and the evolution of monocots.</title>
        <authorList>
            <person name="Ma L."/>
            <person name="Liu K.W."/>
            <person name="Li Z."/>
            <person name="Hsiao Y.Y."/>
            <person name="Qi Y."/>
            <person name="Fu T."/>
            <person name="Tang G.D."/>
            <person name="Zhang D."/>
            <person name="Sun W.H."/>
            <person name="Liu D.K."/>
            <person name="Li Y."/>
            <person name="Chen G.Z."/>
            <person name="Liu X.D."/>
            <person name="Liao X.Y."/>
            <person name="Jiang Y.T."/>
            <person name="Yu X."/>
            <person name="Hao Y."/>
            <person name="Huang J."/>
            <person name="Zhao X.W."/>
            <person name="Ke S."/>
            <person name="Chen Y.Y."/>
            <person name="Wu W.L."/>
            <person name="Hsu J.L."/>
            <person name="Lin Y.F."/>
            <person name="Huang M.D."/>
            <person name="Li C.Y."/>
            <person name="Huang L."/>
            <person name="Wang Z.W."/>
            <person name="Zhao X."/>
            <person name="Zhong W.Y."/>
            <person name="Peng D.H."/>
            <person name="Ahmad S."/>
            <person name="Lan S."/>
            <person name="Zhang J.S."/>
            <person name="Tsai W.C."/>
            <person name="Van de Peer Y."/>
            <person name="Liu Z.J."/>
        </authorList>
    </citation>
    <scope>NUCLEOTIDE SEQUENCE</scope>
    <source>
        <strain evidence="2">CP</strain>
    </source>
</reference>